<dbReference type="EMBL" id="FOAN01000015">
    <property type="protein sequence ID" value="SEM60788.1"/>
    <property type="molecule type" value="Genomic_DNA"/>
</dbReference>
<evidence type="ECO:0000313" key="2">
    <source>
        <dbReference type="Proteomes" id="UP000199664"/>
    </source>
</evidence>
<protein>
    <submittedName>
        <fullName evidence="1">NADP-dependent 3-hydroxy acid dehydrogenase YdfG</fullName>
    </submittedName>
</protein>
<dbReference type="OrthoDB" id="5513072at2"/>
<dbReference type="PANTHER" id="PTHR43431:SF1">
    <property type="entry name" value="OS08G0476300 PROTEIN"/>
    <property type="match status" value="1"/>
</dbReference>
<dbReference type="PANTHER" id="PTHR43431">
    <property type="entry name" value="OXIDOREDUCTASE, SHORT CHAIN DEHYDROGENASE/REDUCTASE FAMILY (AFU_ORTHOLOGUE AFUA_5G14000)"/>
    <property type="match status" value="1"/>
</dbReference>
<organism evidence="1 2">
    <name type="scientific">Bosea lupini</name>
    <dbReference type="NCBI Taxonomy" id="1036779"/>
    <lineage>
        <taxon>Bacteria</taxon>
        <taxon>Pseudomonadati</taxon>
        <taxon>Pseudomonadota</taxon>
        <taxon>Alphaproteobacteria</taxon>
        <taxon>Hyphomicrobiales</taxon>
        <taxon>Boseaceae</taxon>
        <taxon>Bosea</taxon>
    </lineage>
</organism>
<dbReference type="Pfam" id="PF00106">
    <property type="entry name" value="adh_short"/>
    <property type="match status" value="1"/>
</dbReference>
<dbReference type="Gene3D" id="3.40.50.720">
    <property type="entry name" value="NAD(P)-binding Rossmann-like Domain"/>
    <property type="match status" value="1"/>
</dbReference>
<dbReference type="RefSeq" id="WP_091842724.1">
    <property type="nucleotide sequence ID" value="NZ_FOAN01000015.1"/>
</dbReference>
<dbReference type="Proteomes" id="UP000199664">
    <property type="component" value="Unassembled WGS sequence"/>
</dbReference>
<dbReference type="InterPro" id="IPR002347">
    <property type="entry name" value="SDR_fam"/>
</dbReference>
<dbReference type="CDD" id="cd05233">
    <property type="entry name" value="SDR_c"/>
    <property type="match status" value="1"/>
</dbReference>
<dbReference type="AlphaFoldDB" id="A0A1H7ZTB7"/>
<name>A0A1H7ZTB7_9HYPH</name>
<dbReference type="InterPro" id="IPR036291">
    <property type="entry name" value="NAD(P)-bd_dom_sf"/>
</dbReference>
<dbReference type="STRING" id="1036779.SAMN04515666_11574"/>
<reference evidence="2" key="1">
    <citation type="submission" date="2016-10" db="EMBL/GenBank/DDBJ databases">
        <authorList>
            <person name="Varghese N."/>
            <person name="Submissions S."/>
        </authorList>
    </citation>
    <scope>NUCLEOTIDE SEQUENCE [LARGE SCALE GENOMIC DNA]</scope>
    <source>
        <strain evidence="2">LMG 26383,CCUG 61248,R- 45681</strain>
    </source>
</reference>
<keyword evidence="2" id="KW-1185">Reference proteome</keyword>
<gene>
    <name evidence="1" type="ORF">SAMN04515666_11574</name>
</gene>
<proteinExistence type="predicted"/>
<evidence type="ECO:0000313" key="1">
    <source>
        <dbReference type="EMBL" id="SEM60788.1"/>
    </source>
</evidence>
<sequence>MSKTILIVGAGPGIGLATAKRFAREDFRVVLAARNADKLKGMSDALSGQGAEVVEEIVDLRDAAAVDALVSRYAPDIDVLHYNAGVLRYSEGQLRTDPLGDLAVDTIEDDVAVNVTGALAVLRAALPAFYNRGSGSILLTGGGLATTPHPDLLTLSVGKAGIRAMAQGLFEVSRGHGVHVGVVTVAKLVSPASAEADEVADLFWGLHAQPKAEWAWEELYS</sequence>
<accession>A0A1H7ZTB7</accession>
<dbReference type="SUPFAM" id="SSF51735">
    <property type="entry name" value="NAD(P)-binding Rossmann-fold domains"/>
    <property type="match status" value="1"/>
</dbReference>